<dbReference type="NCBIfam" id="TIGR02909">
    <property type="entry name" value="spore_YkwD"/>
    <property type="match status" value="1"/>
</dbReference>
<feature type="domain" description="SCP" evidence="3">
    <location>
        <begin position="119"/>
        <end position="235"/>
    </location>
</feature>
<comment type="caution">
    <text evidence="4">The sequence shown here is derived from an EMBL/GenBank/DDBJ whole genome shotgun (WGS) entry which is preliminary data.</text>
</comment>
<gene>
    <name evidence="4" type="ORF">DNHGIG_00350</name>
</gene>
<name>A0AAV4L9S0_9BACL</name>
<evidence type="ECO:0000256" key="2">
    <source>
        <dbReference type="SAM" id="SignalP"/>
    </source>
</evidence>
<dbReference type="PANTHER" id="PTHR31157:SF1">
    <property type="entry name" value="SCP DOMAIN-CONTAINING PROTEIN"/>
    <property type="match status" value="1"/>
</dbReference>
<feature type="region of interest" description="Disordered" evidence="1">
    <location>
        <begin position="73"/>
        <end position="112"/>
    </location>
</feature>
<evidence type="ECO:0000256" key="1">
    <source>
        <dbReference type="SAM" id="MobiDB-lite"/>
    </source>
</evidence>
<protein>
    <recommendedName>
        <fullName evidence="3">SCP domain-containing protein</fullName>
    </recommendedName>
</protein>
<dbReference type="Pfam" id="PF00188">
    <property type="entry name" value="CAP"/>
    <property type="match status" value="1"/>
</dbReference>
<dbReference type="AlphaFoldDB" id="A0AAV4L9S0"/>
<organism evidence="4 5">
    <name type="scientific">Collibacillus ludicampi</name>
    <dbReference type="NCBI Taxonomy" id="2771369"/>
    <lineage>
        <taxon>Bacteria</taxon>
        <taxon>Bacillati</taxon>
        <taxon>Bacillota</taxon>
        <taxon>Bacilli</taxon>
        <taxon>Bacillales</taxon>
        <taxon>Alicyclobacillaceae</taxon>
        <taxon>Collibacillus</taxon>
    </lineage>
</organism>
<dbReference type="InterPro" id="IPR035940">
    <property type="entry name" value="CAP_sf"/>
</dbReference>
<feature type="compositionally biased region" description="Polar residues" evidence="1">
    <location>
        <begin position="73"/>
        <end position="82"/>
    </location>
</feature>
<keyword evidence="2" id="KW-0732">Signal</keyword>
<dbReference type="InterPro" id="IPR014044">
    <property type="entry name" value="CAP_dom"/>
</dbReference>
<feature type="chain" id="PRO_5043943665" description="SCP domain-containing protein" evidence="2">
    <location>
        <begin position="30"/>
        <end position="238"/>
    </location>
</feature>
<dbReference type="Proteomes" id="UP001057291">
    <property type="component" value="Unassembled WGS sequence"/>
</dbReference>
<sequence>MFKRTAKKTAAFLLAASLLGVGVAAPSYAATSTTFNTYCKTETFTFTNWNDFNNWLQQFFQKEQSWKQISVQKPVTQPSQIPVQKPVTKPAPAQTAPSKPVPQKSTANSSVPAEVQQVVNLVNQERQKAGLQPLKINLSLDNMAQVKAEDMRDHHYFDHNSPTYGSPFDMMTKFGIHYSYAGENIAAGQPDAATVMKDWMNSPGHRANILNPNYTEIGIGVAHGGSYGTYWVQEFVRP</sequence>
<proteinExistence type="predicted"/>
<feature type="signal peptide" evidence="2">
    <location>
        <begin position="1"/>
        <end position="29"/>
    </location>
</feature>
<dbReference type="Gene3D" id="3.40.33.10">
    <property type="entry name" value="CAP"/>
    <property type="match status" value="1"/>
</dbReference>
<dbReference type="CDD" id="cd05379">
    <property type="entry name" value="CAP_bacterial"/>
    <property type="match status" value="1"/>
</dbReference>
<accession>A0AAV4L9S0</accession>
<dbReference type="EMBL" id="BOQE01000001">
    <property type="protein sequence ID" value="GIM44486.1"/>
    <property type="molecule type" value="Genomic_DNA"/>
</dbReference>
<dbReference type="InterPro" id="IPR014258">
    <property type="entry name" value="CAP_domain_YkwD-like"/>
</dbReference>
<keyword evidence="5" id="KW-1185">Reference proteome</keyword>
<dbReference type="PANTHER" id="PTHR31157">
    <property type="entry name" value="SCP DOMAIN-CONTAINING PROTEIN"/>
    <property type="match status" value="1"/>
</dbReference>
<evidence type="ECO:0000313" key="5">
    <source>
        <dbReference type="Proteomes" id="UP001057291"/>
    </source>
</evidence>
<dbReference type="RefSeq" id="WP_282197761.1">
    <property type="nucleotide sequence ID" value="NZ_BOQE01000001.1"/>
</dbReference>
<dbReference type="SUPFAM" id="SSF55797">
    <property type="entry name" value="PR-1-like"/>
    <property type="match status" value="1"/>
</dbReference>
<evidence type="ECO:0000259" key="3">
    <source>
        <dbReference type="Pfam" id="PF00188"/>
    </source>
</evidence>
<evidence type="ECO:0000313" key="4">
    <source>
        <dbReference type="EMBL" id="GIM44486.1"/>
    </source>
</evidence>
<reference evidence="4" key="1">
    <citation type="journal article" date="2023" name="Int. J. Syst. Evol. Microbiol.">
        <title>Collibacillus ludicampi gen. nov., sp. nov., a new soil bacterium of the family Alicyclobacillaceae.</title>
        <authorList>
            <person name="Jojima T."/>
            <person name="Ioku Y."/>
            <person name="Fukuta Y."/>
            <person name="Shirasaka N."/>
            <person name="Matsumura Y."/>
            <person name="Mori M."/>
        </authorList>
    </citation>
    <scope>NUCLEOTIDE SEQUENCE</scope>
    <source>
        <strain evidence="4">TP075</strain>
    </source>
</reference>